<keyword evidence="2" id="KW-0650">Protein phosphatase inhibitor</keyword>
<feature type="non-terminal residue" evidence="2">
    <location>
        <position position="101"/>
    </location>
</feature>
<dbReference type="Proteomes" id="UP000019763">
    <property type="component" value="Unassembled WGS sequence"/>
</dbReference>
<feature type="compositionally biased region" description="Basic and acidic residues" evidence="1">
    <location>
        <begin position="22"/>
        <end position="36"/>
    </location>
</feature>
<dbReference type="GO" id="GO:0004865">
    <property type="term" value="F:protein serine/threonine phosphatase inhibitor activity"/>
    <property type="evidence" value="ECO:0007669"/>
    <property type="project" value="InterPro"/>
</dbReference>
<evidence type="ECO:0000256" key="1">
    <source>
        <dbReference type="SAM" id="MobiDB-lite"/>
    </source>
</evidence>
<dbReference type="VEuPathDB" id="CryptoDB:GNI_092650"/>
<sequence length="101" mass="11403">MSQTTTVTRVITLRSNPESDVEQQKTPDKKTVEKSKPVVDWADDVVDNEHLNKRKSKSCCIHEKRRDFGESSSSSSSGSDSELESNGQQRPRKSNGQQRPR</sequence>
<feature type="region of interest" description="Disordered" evidence="1">
    <location>
        <begin position="50"/>
        <end position="101"/>
    </location>
</feature>
<dbReference type="PANTHER" id="PTHR20835:SF0">
    <property type="entry name" value="E3 UBIQUITIN-PROTEIN LIGASE PPP1R11"/>
    <property type="match status" value="1"/>
</dbReference>
<dbReference type="GO" id="GO:0008157">
    <property type="term" value="F:protein phosphatase 1 binding"/>
    <property type="evidence" value="ECO:0007669"/>
    <property type="project" value="TreeGrafter"/>
</dbReference>
<proteinExistence type="predicted"/>
<reference evidence="2" key="1">
    <citation type="submission" date="2013-12" db="EMBL/GenBank/DDBJ databases">
        <authorList>
            <person name="Omoto C.K."/>
            <person name="Sibley D."/>
            <person name="Venepally P."/>
            <person name="Hadjithomas M."/>
            <person name="Karamycheva S."/>
            <person name="Brunk B."/>
            <person name="Roos D."/>
            <person name="Caler E."/>
            <person name="Lorenzi H."/>
        </authorList>
    </citation>
    <scope>NUCLEOTIDE SEQUENCE</scope>
</reference>
<dbReference type="GeneID" id="22913313"/>
<dbReference type="EMBL" id="AFNH02000693">
    <property type="protein sequence ID" value="EZG59237.1"/>
    <property type="molecule type" value="Genomic_DNA"/>
</dbReference>
<feature type="region of interest" description="Disordered" evidence="1">
    <location>
        <begin position="1"/>
        <end position="36"/>
    </location>
</feature>
<protein>
    <submittedName>
        <fullName evidence="2">Protein phosphatase inhibitor</fullName>
    </submittedName>
</protein>
<name>A0A023B596_GRENI</name>
<dbReference type="RefSeq" id="XP_011130899.1">
    <property type="nucleotide sequence ID" value="XM_011132597.1"/>
</dbReference>
<organism evidence="2 3">
    <name type="scientific">Gregarina niphandrodes</name>
    <name type="common">Septate eugregarine</name>
    <dbReference type="NCBI Taxonomy" id="110365"/>
    <lineage>
        <taxon>Eukaryota</taxon>
        <taxon>Sar</taxon>
        <taxon>Alveolata</taxon>
        <taxon>Apicomplexa</taxon>
        <taxon>Conoidasida</taxon>
        <taxon>Gregarinasina</taxon>
        <taxon>Eugregarinorida</taxon>
        <taxon>Gregarinidae</taxon>
        <taxon>Gregarina</taxon>
    </lineage>
</organism>
<feature type="compositionally biased region" description="Low complexity" evidence="1">
    <location>
        <begin position="70"/>
        <end position="87"/>
    </location>
</feature>
<dbReference type="OMA" id="SQSHEVE"/>
<accession>A0A023B596</accession>
<feature type="compositionally biased region" description="Basic and acidic residues" evidence="1">
    <location>
        <begin position="60"/>
        <end position="69"/>
    </location>
</feature>
<dbReference type="GO" id="GO:0005634">
    <property type="term" value="C:nucleus"/>
    <property type="evidence" value="ECO:0007669"/>
    <property type="project" value="TreeGrafter"/>
</dbReference>
<dbReference type="Pfam" id="PF07491">
    <property type="entry name" value="PPI_Ypi1"/>
    <property type="match status" value="1"/>
</dbReference>
<keyword evidence="3" id="KW-1185">Reference proteome</keyword>
<evidence type="ECO:0000313" key="3">
    <source>
        <dbReference type="Proteomes" id="UP000019763"/>
    </source>
</evidence>
<dbReference type="AlphaFoldDB" id="A0A023B596"/>
<comment type="caution">
    <text evidence="2">The sequence shown here is derived from an EMBL/GenBank/DDBJ whole genome shotgun (WGS) entry which is preliminary data.</text>
</comment>
<evidence type="ECO:0000313" key="2">
    <source>
        <dbReference type="EMBL" id="EZG59237.1"/>
    </source>
</evidence>
<feature type="compositionally biased region" description="Polar residues" evidence="1">
    <location>
        <begin position="1"/>
        <end position="18"/>
    </location>
</feature>
<dbReference type="OrthoDB" id="307488at2759"/>
<dbReference type="PANTHER" id="PTHR20835">
    <property type="entry name" value="E3 UBIQUITIN-PROTEIN LIGASE PPP1R11-RELATED"/>
    <property type="match status" value="1"/>
</dbReference>
<dbReference type="InterPro" id="IPR011107">
    <property type="entry name" value="PPI_Ypi1"/>
</dbReference>
<gene>
    <name evidence="2" type="ORF">GNI_092650</name>
</gene>